<dbReference type="PANTHER" id="PTHR30451">
    <property type="entry name" value="OUTER MEMBRANE USHER PROTEIN"/>
    <property type="match status" value="1"/>
</dbReference>
<dbReference type="Proteomes" id="UP000319148">
    <property type="component" value="Unassembled WGS sequence"/>
</dbReference>
<dbReference type="EMBL" id="VFIY01000018">
    <property type="protein sequence ID" value="TPD57912.1"/>
    <property type="molecule type" value="Genomic_DNA"/>
</dbReference>
<dbReference type="OrthoDB" id="8587at2"/>
<organism evidence="1 2">
    <name type="scientific">Emcibacter nanhaiensis</name>
    <dbReference type="NCBI Taxonomy" id="1505037"/>
    <lineage>
        <taxon>Bacteria</taxon>
        <taxon>Pseudomonadati</taxon>
        <taxon>Pseudomonadota</taxon>
        <taxon>Alphaproteobacteria</taxon>
        <taxon>Emcibacterales</taxon>
        <taxon>Emcibacteraceae</taxon>
        <taxon>Emcibacter</taxon>
    </lineage>
</organism>
<dbReference type="GO" id="GO:0009297">
    <property type="term" value="P:pilus assembly"/>
    <property type="evidence" value="ECO:0007669"/>
    <property type="project" value="InterPro"/>
</dbReference>
<accession>A0A501PD17</accession>
<evidence type="ECO:0000313" key="2">
    <source>
        <dbReference type="Proteomes" id="UP000319148"/>
    </source>
</evidence>
<protein>
    <submittedName>
        <fullName evidence="1">Fimbrial biogenesis outer membrane usher protein</fullName>
    </submittedName>
</protein>
<dbReference type="InterPro" id="IPR000015">
    <property type="entry name" value="Fimb_usher"/>
</dbReference>
<name>A0A501PD17_9PROT</name>
<dbReference type="Pfam" id="PF00577">
    <property type="entry name" value="Usher"/>
    <property type="match status" value="2"/>
</dbReference>
<dbReference type="GO" id="GO:0009279">
    <property type="term" value="C:cell outer membrane"/>
    <property type="evidence" value="ECO:0007669"/>
    <property type="project" value="TreeGrafter"/>
</dbReference>
<dbReference type="Gene3D" id="2.60.40.2610">
    <property type="entry name" value="Outer membrane usher protein FimD, plug domain"/>
    <property type="match status" value="1"/>
</dbReference>
<proteinExistence type="predicted"/>
<comment type="caution">
    <text evidence="1">The sequence shown here is derived from an EMBL/GenBank/DDBJ whole genome shotgun (WGS) entry which is preliminary data.</text>
</comment>
<reference evidence="2" key="1">
    <citation type="submission" date="2019-06" db="EMBL/GenBank/DDBJ databases">
        <title>The complete genome of Emcibacter congregatus ZYLT.</title>
        <authorList>
            <person name="Zhao Z."/>
        </authorList>
    </citation>
    <scope>NUCLEOTIDE SEQUENCE [LARGE SCALE GENOMIC DNA]</scope>
    <source>
        <strain evidence="2">MCCC 1A06723</strain>
    </source>
</reference>
<dbReference type="GO" id="GO:0015473">
    <property type="term" value="F:fimbrial usher porin activity"/>
    <property type="evidence" value="ECO:0007669"/>
    <property type="project" value="InterPro"/>
</dbReference>
<dbReference type="InterPro" id="IPR042186">
    <property type="entry name" value="FimD_plug_dom"/>
</dbReference>
<dbReference type="AlphaFoldDB" id="A0A501PD17"/>
<gene>
    <name evidence="1" type="ORF">FIV46_17610</name>
</gene>
<dbReference type="PANTHER" id="PTHR30451:SF5">
    <property type="entry name" value="SLR0019 PROTEIN"/>
    <property type="match status" value="1"/>
</dbReference>
<sequence>MPLFLPRPEQKYLLFACCAVLFFFAVPGPLCAKERVAMKYIMVNIWLNGADTESISPLLVQEDRLLLSSDSLSSLGLIPQGPAVVRNNIEYYALSNFEGLDYRLESPRLYVECPPGCFEKNTLNLGDRRFGLRDRPEPGAIEGAYFNYDLVFQASDNGNEFFRGYLQAGGGLNKSRWKAEGILAEGAGQSEFVRLETSWIREWPSGPHKLVIGDSISDAAGWANPYRFLGVMFGTDHSLQPGYITYPLPNITGDATLPSVVDLYLNGVQFGSGVVQQGPFETGELPLITGGGQLQMNVKDLLGREKVFVQSFYIAPQLLKQGLTKFSLQVGVLRQNYGLDSFNYGEIVVSGRFRHGLDNLKTIELYTEAGEDRLVTGVGLLLMPPVGGVVHVSSALSLGDGDVDSMFSVGYERYDLDWGFAAYGEWRSRKFKLPSDRSDFGAFSHRLQARLSKRFDSRFGFSGSFIRNKRPGLEAEHVVNGNLNVDLARRINLSFTLRQAFGLRKDTLVGMFLSLPLGGRQHLGASYQHSKSGERASLLAHRTPKRTEGWGYRAEVTRGTTPNAEAVLLRRTGIGDFDLGVSDRPDATTVRANARGGVVFWDGAVKAARYITGSYGVVKAPEIGKARVYHDSQYVGRLDDNGRLLITDLRPFERNRIAIESRDIPPGQYLDTYEKIVVPHREAGVGVDFSRDIYLSFIVVVQDEEGEWLPFGTRVLGNTGKNFVIGRRGRLNVRYPAGRYRFLAMISSRTCEFDLKVDPGVKPGQLLKTVTCRVTKPT</sequence>
<keyword evidence="2" id="KW-1185">Reference proteome</keyword>
<evidence type="ECO:0000313" key="1">
    <source>
        <dbReference type="EMBL" id="TPD57912.1"/>
    </source>
</evidence>
<dbReference type="Gene3D" id="2.60.40.3110">
    <property type="match status" value="1"/>
</dbReference>